<accession>A0A0E9QIH5</accession>
<sequence>MLIDYYENSVKISEICDNGLCKCAISLQWNVWKWFGSSMQIPE</sequence>
<protein>
    <submittedName>
        <fullName evidence="1">Uncharacterized protein</fullName>
    </submittedName>
</protein>
<proteinExistence type="predicted"/>
<reference evidence="1" key="2">
    <citation type="journal article" date="2015" name="Fish Shellfish Immunol.">
        <title>Early steps in the European eel (Anguilla anguilla)-Vibrio vulnificus interaction in the gills: Role of the RtxA13 toxin.</title>
        <authorList>
            <person name="Callol A."/>
            <person name="Pajuelo D."/>
            <person name="Ebbesson L."/>
            <person name="Teles M."/>
            <person name="MacKenzie S."/>
            <person name="Amaro C."/>
        </authorList>
    </citation>
    <scope>NUCLEOTIDE SEQUENCE</scope>
</reference>
<dbReference type="AlphaFoldDB" id="A0A0E9QIH5"/>
<organism evidence="1">
    <name type="scientific">Anguilla anguilla</name>
    <name type="common">European freshwater eel</name>
    <name type="synonym">Muraena anguilla</name>
    <dbReference type="NCBI Taxonomy" id="7936"/>
    <lineage>
        <taxon>Eukaryota</taxon>
        <taxon>Metazoa</taxon>
        <taxon>Chordata</taxon>
        <taxon>Craniata</taxon>
        <taxon>Vertebrata</taxon>
        <taxon>Euteleostomi</taxon>
        <taxon>Actinopterygii</taxon>
        <taxon>Neopterygii</taxon>
        <taxon>Teleostei</taxon>
        <taxon>Anguilliformes</taxon>
        <taxon>Anguillidae</taxon>
        <taxon>Anguilla</taxon>
    </lineage>
</organism>
<name>A0A0E9QIH5_ANGAN</name>
<dbReference type="EMBL" id="GBXM01092295">
    <property type="protein sequence ID" value="JAH16282.1"/>
    <property type="molecule type" value="Transcribed_RNA"/>
</dbReference>
<reference evidence="1" key="1">
    <citation type="submission" date="2014-11" db="EMBL/GenBank/DDBJ databases">
        <authorList>
            <person name="Amaro Gonzalez C."/>
        </authorList>
    </citation>
    <scope>NUCLEOTIDE SEQUENCE</scope>
</reference>
<evidence type="ECO:0000313" key="1">
    <source>
        <dbReference type="EMBL" id="JAH16282.1"/>
    </source>
</evidence>